<keyword evidence="4" id="KW-1185">Reference proteome</keyword>
<protein>
    <recommendedName>
        <fullName evidence="2">Mei2-like C-terminal RNA recognition motif domain-containing protein</fullName>
    </recommendedName>
</protein>
<organism evidence="3 4">
    <name type="scientific">Prorocentrum cordatum</name>
    <dbReference type="NCBI Taxonomy" id="2364126"/>
    <lineage>
        <taxon>Eukaryota</taxon>
        <taxon>Sar</taxon>
        <taxon>Alveolata</taxon>
        <taxon>Dinophyceae</taxon>
        <taxon>Prorocentrales</taxon>
        <taxon>Prorocentraceae</taxon>
        <taxon>Prorocentrum</taxon>
    </lineage>
</organism>
<accession>A0ABN9X369</accession>
<dbReference type="Pfam" id="PF04059">
    <property type="entry name" value="RRM_2"/>
    <property type="match status" value="1"/>
</dbReference>
<feature type="compositionally biased region" description="Polar residues" evidence="1">
    <location>
        <begin position="130"/>
        <end position="139"/>
    </location>
</feature>
<dbReference type="InterPro" id="IPR035979">
    <property type="entry name" value="RBD_domain_sf"/>
</dbReference>
<evidence type="ECO:0000259" key="2">
    <source>
        <dbReference type="Pfam" id="PF04059"/>
    </source>
</evidence>
<evidence type="ECO:0000313" key="4">
    <source>
        <dbReference type="Proteomes" id="UP001189429"/>
    </source>
</evidence>
<comment type="caution">
    <text evidence="3">The sequence shown here is derived from an EMBL/GenBank/DDBJ whole genome shotgun (WGS) entry which is preliminary data.</text>
</comment>
<dbReference type="Proteomes" id="UP001189429">
    <property type="component" value="Unassembled WGS sequence"/>
</dbReference>
<dbReference type="EMBL" id="CAUYUJ010019563">
    <property type="protein sequence ID" value="CAK0892104.1"/>
    <property type="molecule type" value="Genomic_DNA"/>
</dbReference>
<feature type="compositionally biased region" description="Basic and acidic residues" evidence="1">
    <location>
        <begin position="1"/>
        <end position="11"/>
    </location>
</feature>
<feature type="compositionally biased region" description="Pro residues" evidence="1">
    <location>
        <begin position="47"/>
        <end position="63"/>
    </location>
</feature>
<dbReference type="InterPro" id="IPR007201">
    <property type="entry name" value="Mei2-like_Rrm_C"/>
</dbReference>
<sequence length="298" mass="32695">MRKWREGDGHAGRCLSKTRTPDPAPRDGWEEDAFWSWSLPSFPPEKVPALPWPPSQPCGPPSPQQRHALLVGCAAAPQRPLEGAGARTPLSSRSRPYVPWIPLGASAPEPKDSARPVGVDAKGEGGKVEAQSQSRPEGQTTVMLRGLPGSYSREQLVRLLDARGYSGLFNFVYLPVNFESSQAAGYAFINWTRADIAESFKESFEGLTCHPFSSSRPCSASWSRVQGLSANVKQYRNSPVMHEQVPDEYKPVLLWNGLRRAFPGPTTTLKELKKPRRTPCSECCPEGPAGQPLYLADA</sequence>
<evidence type="ECO:0000313" key="3">
    <source>
        <dbReference type="EMBL" id="CAK0892104.1"/>
    </source>
</evidence>
<feature type="domain" description="Mei2-like C-terminal RNA recognition motif" evidence="2">
    <location>
        <begin position="140"/>
        <end position="235"/>
    </location>
</feature>
<name>A0ABN9X369_9DINO</name>
<proteinExistence type="predicted"/>
<feature type="region of interest" description="Disordered" evidence="1">
    <location>
        <begin position="1"/>
        <end position="32"/>
    </location>
</feature>
<dbReference type="SUPFAM" id="SSF54928">
    <property type="entry name" value="RNA-binding domain, RBD"/>
    <property type="match status" value="1"/>
</dbReference>
<feature type="region of interest" description="Disordered" evidence="1">
    <location>
        <begin position="104"/>
        <end position="139"/>
    </location>
</feature>
<reference evidence="3" key="1">
    <citation type="submission" date="2023-10" db="EMBL/GenBank/DDBJ databases">
        <authorList>
            <person name="Chen Y."/>
            <person name="Shah S."/>
            <person name="Dougan E. K."/>
            <person name="Thang M."/>
            <person name="Chan C."/>
        </authorList>
    </citation>
    <scope>NUCLEOTIDE SEQUENCE [LARGE SCALE GENOMIC DNA]</scope>
</reference>
<feature type="region of interest" description="Disordered" evidence="1">
    <location>
        <begin position="47"/>
        <end position="66"/>
    </location>
</feature>
<evidence type="ECO:0000256" key="1">
    <source>
        <dbReference type="SAM" id="MobiDB-lite"/>
    </source>
</evidence>
<gene>
    <name evidence="3" type="ORF">PCOR1329_LOCUS71841</name>
</gene>